<feature type="compositionally biased region" description="Basic and acidic residues" evidence="7">
    <location>
        <begin position="22"/>
        <end position="37"/>
    </location>
</feature>
<evidence type="ECO:0000313" key="10">
    <source>
        <dbReference type="Proteomes" id="UP001164929"/>
    </source>
</evidence>
<feature type="transmembrane region" description="Helical" evidence="8">
    <location>
        <begin position="480"/>
        <end position="502"/>
    </location>
</feature>
<sequence length="836" mass="93476">MYKDRGGFGGGSSRSDIVGGPLDRKRINDALDKHLEKSSPSTSRGLNNSSKDKERLSVPSTSTGKSLQHHQQQLDHHRADSRSAPLSKNKCSDGILCSVGAVDNYLEVNLFSSEQCGSFYGDLFLSLFGAWDLGLWSNEESETDSEESDVSGSDGDDTSWISWFCNLRGNEFFCEVDDEYIQDDFNLCGLSSQVPYYDYALDLILDVESSHGDMFTEEQNELVESAAEMLYGLIHVRYILTSKGMSAMLEKYKNYDFGRCPRVYCCGQPCFPVGQSDIPRSSTVKIYCPKCEDIYYPRSKYQGNIDGAYFGTTFPHLFLMTYGHLKPQKATQSYVPRKKSEIQIGKESTGISSDFSTTLNPQFLILHHFQQQNDPITPPSPPCSSPTPYKRPLLTTTTPTPTPHSQTPHRSNSLSKSPTIYHFSTTHQPQSLFSVSTAVKAAAFRFLCPRLARLKVHLRLILLLSLPFFYFLVSHPSHSFLLDFLSAFAFSAALLLSLNLALPRLPSIRLFLSRSFAINKLRNSASRHPLPVFWSIGSKPKPEKRATSGCFVQDYSNGDVYEGEFHKGKCSGSGVYYYYMSGRYEGDWIDGKYDGYGVETWARGSRYRGQYRQGLRHGFGVYRFYTGDVYAGEWSNGQSHGCGVHTCEDGSRYVGEFKWGVKHGLGHYHFRNGDTYAGEYFADKMHGFGVYCFANGHRYEGAWHEGRRQGLGMYTFRNGETQSGHWQNGILDVPSTQNTSHPVSPVAVYHSKVLNAVQEARRAAEKAYDVAKVDERVNRAVAAANRAANAARVAAVKAVQKQMHHNSNNDNIPIPFYKGAGGAQVKPQPISMLGIQ</sequence>
<proteinExistence type="inferred from homology"/>
<dbReference type="GO" id="GO:0019887">
    <property type="term" value="F:protein kinase regulator activity"/>
    <property type="evidence" value="ECO:0007669"/>
    <property type="project" value="InterPro"/>
</dbReference>
<dbReference type="EMBL" id="JAQIZT010000002">
    <property type="protein sequence ID" value="KAJ7007412.1"/>
    <property type="molecule type" value="Genomic_DNA"/>
</dbReference>
<gene>
    <name evidence="9" type="ORF">NC653_006445</name>
</gene>
<dbReference type="InterPro" id="IPR016149">
    <property type="entry name" value="Casein_kin_II_reg-sub_N"/>
</dbReference>
<comment type="subcellular location">
    <subcellularLocation>
        <location evidence="1">Cytoplasm</location>
        <location evidence="1">Cytosol</location>
    </subcellularLocation>
</comment>
<dbReference type="PANTHER" id="PTHR11740:SF0">
    <property type="entry name" value="CASEIN KINASE II SUBUNIT BETA"/>
    <property type="match status" value="1"/>
</dbReference>
<keyword evidence="4" id="KW-0597">Phosphoprotein</keyword>
<comment type="similarity">
    <text evidence="2 6">Belongs to the casein kinase 2 subunit beta family.</text>
</comment>
<evidence type="ECO:0000256" key="2">
    <source>
        <dbReference type="ARBA" id="ARBA00006941"/>
    </source>
</evidence>
<dbReference type="GO" id="GO:0005956">
    <property type="term" value="C:protein kinase CK2 complex"/>
    <property type="evidence" value="ECO:0007669"/>
    <property type="project" value="UniProtKB-UniRule"/>
</dbReference>
<comment type="caution">
    <text evidence="9">The sequence shown here is derived from an EMBL/GenBank/DDBJ whole genome shotgun (WGS) entry which is preliminary data.</text>
</comment>
<dbReference type="Gene3D" id="1.10.1820.10">
    <property type="entry name" value="protein kinase ck2 holoenzyme, chain C, domain 1"/>
    <property type="match status" value="1"/>
</dbReference>
<dbReference type="FunFam" id="2.20.110.10:FF:000002">
    <property type="entry name" value="Phosphatidylinositol 4-phosphate 5-kinase 8"/>
    <property type="match status" value="4"/>
</dbReference>
<dbReference type="AlphaFoldDB" id="A0AAD6REU2"/>
<dbReference type="Proteomes" id="UP001164929">
    <property type="component" value="Chromosome 2"/>
</dbReference>
<feature type="compositionally biased region" description="Polar residues" evidence="7">
    <location>
        <begin position="38"/>
        <end position="49"/>
    </location>
</feature>
<dbReference type="Pfam" id="PF02493">
    <property type="entry name" value="MORN"/>
    <property type="match status" value="7"/>
</dbReference>
<evidence type="ECO:0000256" key="8">
    <source>
        <dbReference type="SAM" id="Phobius"/>
    </source>
</evidence>
<evidence type="ECO:0000256" key="7">
    <source>
        <dbReference type="SAM" id="MobiDB-lite"/>
    </source>
</evidence>
<dbReference type="SMART" id="SM00698">
    <property type="entry name" value="MORN"/>
    <property type="match status" value="7"/>
</dbReference>
<dbReference type="FunFam" id="1.10.1820.10:FF:000002">
    <property type="entry name" value="Casein kinase II subunit beta"/>
    <property type="match status" value="1"/>
</dbReference>
<name>A0AAD6REU2_9ROSI</name>
<dbReference type="InterPro" id="IPR000704">
    <property type="entry name" value="Casein_kinase_II_reg-sub"/>
</dbReference>
<comment type="subunit">
    <text evidence="6">Tetramer of two alpha and two beta subunits.</text>
</comment>
<dbReference type="PANTHER" id="PTHR11740">
    <property type="entry name" value="CASEIN KINASE II SUBUNIT BETA"/>
    <property type="match status" value="1"/>
</dbReference>
<evidence type="ECO:0000256" key="3">
    <source>
        <dbReference type="ARBA" id="ARBA00022490"/>
    </source>
</evidence>
<dbReference type="Pfam" id="PF01214">
    <property type="entry name" value="CK_II_beta"/>
    <property type="match status" value="1"/>
</dbReference>
<protein>
    <recommendedName>
        <fullName evidence="6">Casein kinase II subunit beta</fullName>
        <shortName evidence="6">CK II beta</shortName>
    </recommendedName>
</protein>
<keyword evidence="8" id="KW-1133">Transmembrane helix</keyword>
<dbReference type="InterPro" id="IPR035991">
    <property type="entry name" value="Casein_kinase_II_beta-like"/>
</dbReference>
<accession>A0AAD6REU2</accession>
<evidence type="ECO:0000256" key="6">
    <source>
        <dbReference type="RuleBase" id="RU361268"/>
    </source>
</evidence>
<dbReference type="GO" id="GO:0005634">
    <property type="term" value="C:nucleus"/>
    <property type="evidence" value="ECO:0007669"/>
    <property type="project" value="UniProtKB-ARBA"/>
</dbReference>
<feature type="region of interest" description="Disordered" evidence="7">
    <location>
        <begin position="375"/>
        <end position="415"/>
    </location>
</feature>
<organism evidence="9 10">
    <name type="scientific">Populus alba x Populus x berolinensis</name>
    <dbReference type="NCBI Taxonomy" id="444605"/>
    <lineage>
        <taxon>Eukaryota</taxon>
        <taxon>Viridiplantae</taxon>
        <taxon>Streptophyta</taxon>
        <taxon>Embryophyta</taxon>
        <taxon>Tracheophyta</taxon>
        <taxon>Spermatophyta</taxon>
        <taxon>Magnoliopsida</taxon>
        <taxon>eudicotyledons</taxon>
        <taxon>Gunneridae</taxon>
        <taxon>Pentapetalae</taxon>
        <taxon>rosids</taxon>
        <taxon>fabids</taxon>
        <taxon>Malpighiales</taxon>
        <taxon>Salicaceae</taxon>
        <taxon>Saliceae</taxon>
        <taxon>Populus</taxon>
    </lineage>
</organism>
<dbReference type="SUPFAM" id="SSF82185">
    <property type="entry name" value="Histone H3 K4-specific methyltransferase SET7/9 N-terminal domain"/>
    <property type="match status" value="2"/>
</dbReference>
<reference evidence="9" key="1">
    <citation type="journal article" date="2023" name="Mol. Ecol. Resour.">
        <title>Chromosome-level genome assembly of a triploid poplar Populus alba 'Berolinensis'.</title>
        <authorList>
            <person name="Chen S."/>
            <person name="Yu Y."/>
            <person name="Wang X."/>
            <person name="Wang S."/>
            <person name="Zhang T."/>
            <person name="Zhou Y."/>
            <person name="He R."/>
            <person name="Meng N."/>
            <person name="Wang Y."/>
            <person name="Liu W."/>
            <person name="Liu Z."/>
            <person name="Liu J."/>
            <person name="Guo Q."/>
            <person name="Huang H."/>
            <person name="Sederoff R.R."/>
            <person name="Wang G."/>
            <person name="Qu G."/>
            <person name="Chen S."/>
        </authorList>
    </citation>
    <scope>NUCLEOTIDE SEQUENCE</scope>
    <source>
        <strain evidence="9">SC-2020</strain>
    </source>
</reference>
<keyword evidence="5" id="KW-0677">Repeat</keyword>
<feature type="compositionally biased region" description="Low complexity" evidence="7">
    <location>
        <begin position="386"/>
        <end position="408"/>
    </location>
</feature>
<dbReference type="GO" id="GO:0005829">
    <property type="term" value="C:cytosol"/>
    <property type="evidence" value="ECO:0007669"/>
    <property type="project" value="UniProtKB-SubCell"/>
</dbReference>
<feature type="compositionally biased region" description="Pro residues" evidence="7">
    <location>
        <begin position="376"/>
        <end position="385"/>
    </location>
</feature>
<keyword evidence="3" id="KW-0963">Cytoplasm</keyword>
<keyword evidence="8" id="KW-0472">Membrane</keyword>
<dbReference type="Gene3D" id="2.20.110.10">
    <property type="entry name" value="Histone H3 K4-specific methyltransferase SET7/9 N-terminal domain"/>
    <property type="match status" value="4"/>
</dbReference>
<dbReference type="InterPro" id="IPR003409">
    <property type="entry name" value="MORN"/>
</dbReference>
<feature type="region of interest" description="Disordered" evidence="7">
    <location>
        <begin position="1"/>
        <end position="87"/>
    </location>
</feature>
<dbReference type="SUPFAM" id="SSF57798">
    <property type="entry name" value="Casein kinase II beta subunit"/>
    <property type="match status" value="1"/>
</dbReference>
<evidence type="ECO:0000256" key="4">
    <source>
        <dbReference type="ARBA" id="ARBA00022553"/>
    </source>
</evidence>
<evidence type="ECO:0000256" key="5">
    <source>
        <dbReference type="ARBA" id="ARBA00022737"/>
    </source>
</evidence>
<comment type="function">
    <text evidence="6">Plays a complex role in regulating the basal catalytic activity of the alpha subunit.</text>
</comment>
<dbReference type="Gene3D" id="2.20.25.20">
    <property type="match status" value="1"/>
</dbReference>
<keyword evidence="8" id="KW-0812">Transmembrane</keyword>
<dbReference type="SMART" id="SM01085">
    <property type="entry name" value="CK_II_beta"/>
    <property type="match status" value="1"/>
</dbReference>
<keyword evidence="10" id="KW-1185">Reference proteome</keyword>
<dbReference type="FunFam" id="2.20.25.20:FF:000003">
    <property type="entry name" value="Casein kinase II subunit beta"/>
    <property type="match status" value="1"/>
</dbReference>
<dbReference type="GO" id="GO:0016020">
    <property type="term" value="C:membrane"/>
    <property type="evidence" value="ECO:0007669"/>
    <property type="project" value="UniProtKB-ARBA"/>
</dbReference>
<feature type="transmembrane region" description="Helical" evidence="8">
    <location>
        <begin position="456"/>
        <end position="473"/>
    </location>
</feature>
<feature type="compositionally biased region" description="Basic and acidic residues" evidence="7">
    <location>
        <begin position="72"/>
        <end position="81"/>
    </location>
</feature>
<evidence type="ECO:0000313" key="9">
    <source>
        <dbReference type="EMBL" id="KAJ7007412.1"/>
    </source>
</evidence>
<dbReference type="PRINTS" id="PR00472">
    <property type="entry name" value="CASNKINASEII"/>
</dbReference>
<evidence type="ECO:0000256" key="1">
    <source>
        <dbReference type="ARBA" id="ARBA00004514"/>
    </source>
</evidence>